<reference evidence="15" key="1">
    <citation type="submission" date="2019-03" db="EMBL/GenBank/DDBJ databases">
        <authorList>
            <person name="Warren W.C."/>
            <person name="Johnson G.S."/>
        </authorList>
    </citation>
    <scope>NUCLEOTIDE SEQUENCE [LARGE SCALE GENOMIC DNA]</scope>
    <source>
        <strain evidence="15">Basenji</strain>
    </source>
</reference>
<keyword evidence="5" id="KW-0804">Transcription</keyword>
<feature type="compositionally biased region" description="Pro residues" evidence="13">
    <location>
        <begin position="332"/>
        <end position="343"/>
    </location>
</feature>
<dbReference type="PANTHER" id="PTHR11969:SF99">
    <property type="entry name" value="MAX-BINDING PROTEIN MNT"/>
    <property type="match status" value="1"/>
</dbReference>
<dbReference type="CDD" id="cd11402">
    <property type="entry name" value="bHLHzip_Mnt"/>
    <property type="match status" value="1"/>
</dbReference>
<evidence type="ECO:0000256" key="10">
    <source>
        <dbReference type="ARBA" id="ARBA00075297"/>
    </source>
</evidence>
<organism evidence="15 16">
    <name type="scientific">Canis lupus familiaris</name>
    <name type="common">Dog</name>
    <name type="synonym">Canis familiaris</name>
    <dbReference type="NCBI Taxonomy" id="9615"/>
    <lineage>
        <taxon>Eukaryota</taxon>
        <taxon>Metazoa</taxon>
        <taxon>Chordata</taxon>
        <taxon>Craniata</taxon>
        <taxon>Vertebrata</taxon>
        <taxon>Euteleostomi</taxon>
        <taxon>Mammalia</taxon>
        <taxon>Eutheria</taxon>
        <taxon>Laurasiatheria</taxon>
        <taxon>Carnivora</taxon>
        <taxon>Caniformia</taxon>
        <taxon>Canidae</taxon>
        <taxon>Canis</taxon>
    </lineage>
</organism>
<evidence type="ECO:0000313" key="15">
    <source>
        <dbReference type="Ensembl" id="ENSCAFP00030021246.1"/>
    </source>
</evidence>
<dbReference type="Gene3D" id="4.10.280.10">
    <property type="entry name" value="Helix-loop-helix DNA-binding domain"/>
    <property type="match status" value="1"/>
</dbReference>
<dbReference type="PROSITE" id="PS50888">
    <property type="entry name" value="BHLH"/>
    <property type="match status" value="1"/>
</dbReference>
<dbReference type="GO" id="GO:0003700">
    <property type="term" value="F:DNA-binding transcription factor activity"/>
    <property type="evidence" value="ECO:0007669"/>
    <property type="project" value="UniProtKB-ARBA"/>
</dbReference>
<dbReference type="PANTHER" id="PTHR11969">
    <property type="entry name" value="MAX DIMERIZATION, MAD"/>
    <property type="match status" value="1"/>
</dbReference>
<dbReference type="SMART" id="SM00353">
    <property type="entry name" value="HLH"/>
    <property type="match status" value="1"/>
</dbReference>
<dbReference type="Pfam" id="PF00010">
    <property type="entry name" value="HLH"/>
    <property type="match status" value="1"/>
</dbReference>
<evidence type="ECO:0000259" key="14">
    <source>
        <dbReference type="PROSITE" id="PS50888"/>
    </source>
</evidence>
<evidence type="ECO:0000256" key="11">
    <source>
        <dbReference type="ARBA" id="ARBA00083368"/>
    </source>
</evidence>
<dbReference type="InterPro" id="IPR036638">
    <property type="entry name" value="HLH_DNA-bd_sf"/>
</dbReference>
<evidence type="ECO:0000256" key="1">
    <source>
        <dbReference type="ARBA" id="ARBA00004123"/>
    </source>
</evidence>
<evidence type="ECO:0000256" key="3">
    <source>
        <dbReference type="ARBA" id="ARBA00023015"/>
    </source>
</evidence>
<dbReference type="InterPro" id="IPR011598">
    <property type="entry name" value="bHLH_dom"/>
</dbReference>
<comment type="function">
    <text evidence="7">Binds DNA as a heterodimer with MAX and represses transcription. Binds to the canonical E box sequence 5'-CACGTG-3' and, with higher affinity, to 5'-CACGCG-3'.</text>
</comment>
<dbReference type="Proteomes" id="UP000694429">
    <property type="component" value="Chromosome 9"/>
</dbReference>
<dbReference type="SUPFAM" id="SSF47459">
    <property type="entry name" value="HLH, helix-loop-helix DNA-binding domain"/>
    <property type="match status" value="1"/>
</dbReference>
<keyword evidence="3" id="KW-0805">Transcription regulation</keyword>
<evidence type="ECO:0000256" key="6">
    <source>
        <dbReference type="ARBA" id="ARBA00023242"/>
    </source>
</evidence>
<accession>A0A8C0RJ61</accession>
<keyword evidence="6" id="KW-0539">Nucleus</keyword>
<reference evidence="15" key="2">
    <citation type="submission" date="2025-08" db="UniProtKB">
        <authorList>
            <consortium name="Ensembl"/>
        </authorList>
    </citation>
    <scope>IDENTIFICATION</scope>
</reference>
<dbReference type="GO" id="GO:0003677">
    <property type="term" value="F:DNA binding"/>
    <property type="evidence" value="ECO:0007669"/>
    <property type="project" value="UniProtKB-KW"/>
</dbReference>
<feature type="compositionally biased region" description="Acidic residues" evidence="13">
    <location>
        <begin position="528"/>
        <end position="541"/>
    </location>
</feature>
<feature type="region of interest" description="Disordered" evidence="13">
    <location>
        <begin position="222"/>
        <end position="279"/>
    </location>
</feature>
<comment type="subunit">
    <text evidence="8">Efficient DNA binding requires dimerization with another bHLH protein. Binds DNA as a homodimer or a heterodimer with MAX.</text>
</comment>
<evidence type="ECO:0000256" key="9">
    <source>
        <dbReference type="ARBA" id="ARBA00070444"/>
    </source>
</evidence>
<evidence type="ECO:0000256" key="7">
    <source>
        <dbReference type="ARBA" id="ARBA00057176"/>
    </source>
</evidence>
<keyword evidence="2" id="KW-0678">Repressor</keyword>
<feature type="region of interest" description="Disordered" evidence="13">
    <location>
        <begin position="697"/>
        <end position="769"/>
    </location>
</feature>
<feature type="compositionally biased region" description="Basic and acidic residues" evidence="13">
    <location>
        <begin position="397"/>
        <end position="408"/>
    </location>
</feature>
<feature type="domain" description="BHLH" evidence="14">
    <location>
        <begin position="414"/>
        <end position="465"/>
    </location>
</feature>
<feature type="compositionally biased region" description="Pro residues" evidence="13">
    <location>
        <begin position="558"/>
        <end position="572"/>
    </location>
</feature>
<feature type="compositionally biased region" description="Pro residues" evidence="13">
    <location>
        <begin position="295"/>
        <end position="312"/>
    </location>
</feature>
<keyword evidence="4" id="KW-0238">DNA-binding</keyword>
<feature type="compositionally biased region" description="Pro residues" evidence="13">
    <location>
        <begin position="811"/>
        <end position="821"/>
    </location>
</feature>
<feature type="region of interest" description="Disordered" evidence="13">
    <location>
        <begin position="377"/>
        <end position="417"/>
    </location>
</feature>
<feature type="region of interest" description="Disordered" evidence="13">
    <location>
        <begin position="295"/>
        <end position="362"/>
    </location>
</feature>
<proteinExistence type="predicted"/>
<evidence type="ECO:0000256" key="5">
    <source>
        <dbReference type="ARBA" id="ARBA00023163"/>
    </source>
</evidence>
<evidence type="ECO:0000313" key="16">
    <source>
        <dbReference type="Proteomes" id="UP000694429"/>
    </source>
</evidence>
<dbReference type="AlphaFoldDB" id="A0A8C0RJ61"/>
<evidence type="ECO:0000256" key="2">
    <source>
        <dbReference type="ARBA" id="ARBA00022491"/>
    </source>
</evidence>
<comment type="subcellular location">
    <subcellularLocation>
        <location evidence="1">Nucleus</location>
    </subcellularLocation>
</comment>
<feature type="region of interest" description="Disordered" evidence="13">
    <location>
        <begin position="513"/>
        <end position="613"/>
    </location>
</feature>
<protein>
    <recommendedName>
        <fullName evidence="9">Max-binding protein MNT</fullName>
    </recommendedName>
    <alternativeName>
        <fullName evidence="11">Myc antagonist MNT</fullName>
    </alternativeName>
    <alternativeName>
        <fullName evidence="10">Protein ROX</fullName>
    </alternativeName>
</protein>
<keyword evidence="12" id="KW-0175">Coiled coil</keyword>
<feature type="compositionally biased region" description="Pro residues" evidence="13">
    <location>
        <begin position="257"/>
        <end position="278"/>
    </location>
</feature>
<evidence type="ECO:0000256" key="13">
    <source>
        <dbReference type="SAM" id="MobiDB-lite"/>
    </source>
</evidence>
<dbReference type="FunFam" id="4.10.280.10:FF:000034">
    <property type="entry name" value="MAX network transcriptional repressor"/>
    <property type="match status" value="1"/>
</dbReference>
<dbReference type="Ensembl" id="ENSCAFT00030024350.1">
    <property type="protein sequence ID" value="ENSCAFP00030021246.1"/>
    <property type="gene ID" value="ENSCAFG00030013151.1"/>
</dbReference>
<feature type="compositionally biased region" description="Pro residues" evidence="13">
    <location>
        <begin position="590"/>
        <end position="609"/>
    </location>
</feature>
<feature type="coiled-coil region" evidence="12">
    <location>
        <begin position="455"/>
        <end position="496"/>
    </location>
</feature>
<dbReference type="GO" id="GO:0046983">
    <property type="term" value="F:protein dimerization activity"/>
    <property type="evidence" value="ECO:0007669"/>
    <property type="project" value="InterPro"/>
</dbReference>
<dbReference type="GO" id="GO:0005634">
    <property type="term" value="C:nucleus"/>
    <property type="evidence" value="ECO:0007669"/>
    <property type="project" value="UniProtKB-SubCell"/>
</dbReference>
<evidence type="ECO:0000256" key="8">
    <source>
        <dbReference type="ARBA" id="ARBA00062701"/>
    </source>
</evidence>
<sequence>MRGAGRAGCPPAPTRATCARAVCGGRGRPARDPAPPFLRRRGPAGGGSGPGFGCGPGVVAGAAAGGSAAPSLVVCVGASSPSCCKAFSCRRDSRGPRGGRHQRGIREGGEGGRQCRLLFFCIKIFLICKFYFANILENINFFSPRSPVLPCGVRCAAQPCRPPEVIPPSCLPASLTCARLAGRSLGPGAPPAALGAMSIETLLEAARFLEWQAQQQQRAREEQERLRLEREREQEQKKASSLARLAHALPVEEPRIEAPPLPLSPPAPPPAPPPPLATPTPLTVIPIPVVTNSPQPLPPPLPPAAQPLPLAPRQPALVSTPGLSIKDSAPLPTRPQVPNPAPLLPDSKTTLPPTGSPKPLQPLPTPILTIAPHPGVQTQLAPQQPPPSTLGTLKLAPAEEVKSSEQKKRPGGIGTREVHNKLEKNRRAHLKECFETLKRNIPNVDDKKTSNLSVLRTALRYIQSLKRKEKEYEHEMERLAREKIATQQRLAELKHELSQWMDVLEIDRVLRQTGQPEDDQASTSTASEGEDNIDEDMEEDQAGLGPPKLSHRPHPELPKPPPSTAPAPLPPHPHSHSQPVALSPVHLPGQQPPPQQKTPLPAPPPPPAPAQTLVPAPAHLVAAAGGGSTVIAHTATTHASVIQTVNHVLQGPGGKHIAHIAPSAPSPAVQLAPCHTSHWPHHSAPCHPQPCGPPWLPAAPVSTARGGEPACGSEPHRPHPLTPASEWHSWAGAPSDCHGKASCGGSGGAPPPAGGPDSAQPCDHGHHALLPGQHAQAGLRMRPLRGPQWGQGGGPTPHSPTHQLHTFQPGQGPPHPHPPPGLLGEGGAETLSQGREGHPRELGAGQGVTPLH</sequence>
<evidence type="ECO:0000256" key="12">
    <source>
        <dbReference type="SAM" id="Coils"/>
    </source>
</evidence>
<evidence type="ECO:0000256" key="4">
    <source>
        <dbReference type="ARBA" id="ARBA00023125"/>
    </source>
</evidence>
<feature type="compositionally biased region" description="Basic and acidic residues" evidence="13">
    <location>
        <begin position="222"/>
        <end position="238"/>
    </location>
</feature>
<feature type="region of interest" description="Disordered" evidence="13">
    <location>
        <begin position="783"/>
        <end position="852"/>
    </location>
</feature>
<name>A0A8C0RJ61_CANLF</name>